<reference evidence="2 3" key="1">
    <citation type="submission" date="2014-02" db="EMBL/GenBank/DDBJ databases">
        <title>The small core and large imbalanced accessory genome model reveals a collaborative survival strategy of Sorangium cellulosum strains in nature.</title>
        <authorList>
            <person name="Han K."/>
            <person name="Peng R."/>
            <person name="Blom J."/>
            <person name="Li Y.-Z."/>
        </authorList>
    </citation>
    <scope>NUCLEOTIDE SEQUENCE [LARGE SCALE GENOMIC DNA]</scope>
    <source>
        <strain evidence="2 3">So0149</strain>
    </source>
</reference>
<dbReference type="Pfam" id="PF13646">
    <property type="entry name" value="HEAT_2"/>
    <property type="match status" value="1"/>
</dbReference>
<name>A0A150SD88_SORCE</name>
<feature type="region of interest" description="Disordered" evidence="1">
    <location>
        <begin position="516"/>
        <end position="623"/>
    </location>
</feature>
<feature type="non-terminal residue" evidence="2">
    <location>
        <position position="1"/>
    </location>
</feature>
<dbReference type="InterPro" id="IPR016024">
    <property type="entry name" value="ARM-type_fold"/>
</dbReference>
<dbReference type="Gene3D" id="1.25.10.10">
    <property type="entry name" value="Leucine-rich Repeat Variant"/>
    <property type="match status" value="1"/>
</dbReference>
<dbReference type="InterPro" id="IPR011989">
    <property type="entry name" value="ARM-like"/>
</dbReference>
<evidence type="ECO:0000313" key="3">
    <source>
        <dbReference type="Proteomes" id="UP000075515"/>
    </source>
</evidence>
<dbReference type="Proteomes" id="UP000075515">
    <property type="component" value="Unassembled WGS sequence"/>
</dbReference>
<accession>A0A150SD88</accession>
<gene>
    <name evidence="2" type="ORF">BE18_12130</name>
</gene>
<comment type="caution">
    <text evidence="2">The sequence shown here is derived from an EMBL/GenBank/DDBJ whole genome shotgun (WGS) entry which is preliminary data.</text>
</comment>
<evidence type="ECO:0008006" key="4">
    <source>
        <dbReference type="Google" id="ProtNLM"/>
    </source>
</evidence>
<feature type="compositionally biased region" description="Pro residues" evidence="1">
    <location>
        <begin position="518"/>
        <end position="527"/>
    </location>
</feature>
<dbReference type="SUPFAM" id="SSF48371">
    <property type="entry name" value="ARM repeat"/>
    <property type="match status" value="1"/>
</dbReference>
<feature type="non-terminal residue" evidence="2">
    <location>
        <position position="623"/>
    </location>
</feature>
<evidence type="ECO:0000256" key="1">
    <source>
        <dbReference type="SAM" id="MobiDB-lite"/>
    </source>
</evidence>
<organism evidence="2 3">
    <name type="scientific">Sorangium cellulosum</name>
    <name type="common">Polyangium cellulosum</name>
    <dbReference type="NCBI Taxonomy" id="56"/>
    <lineage>
        <taxon>Bacteria</taxon>
        <taxon>Pseudomonadati</taxon>
        <taxon>Myxococcota</taxon>
        <taxon>Polyangia</taxon>
        <taxon>Polyangiales</taxon>
        <taxon>Polyangiaceae</taxon>
        <taxon>Sorangium</taxon>
    </lineage>
</organism>
<feature type="compositionally biased region" description="Basic and acidic residues" evidence="1">
    <location>
        <begin position="586"/>
        <end position="600"/>
    </location>
</feature>
<protein>
    <recommendedName>
        <fullName evidence="4">HEAT repeat domain-containing protein</fullName>
    </recommendedName>
</protein>
<sequence length="623" mass="66909">APPRQPLLPHVIVEPRVPLPAPTRPPPRTARPSTLEELEAFASASAAPIDDEPAALEAPPGEPAVLYFEPAIAEVDALRHLGRDCLEDIAGLRNLRKPNALESWIDQGPFEQRLLDNLDAFAALGGAVLPLVSLFHAEARSPDPERAFAVALTLGCIEGSDTVGAAVMTLKQSPPEELPGWLEGFWLAPSPAIDVAMVDLCASSRPSLVALALDVLWARGRTPDDIVMSLLDRSEPEITPRVARALATALPRSEAIDHLERICGMTSDDDLFLAAVESLLHRAHSPAVDILRSSIDARSSPARGRRALPLLCLVGRAGDLDRLLAAANAAPTARLLRGLGRFGHVESLGTLLNLLEHGDKDVVAAAAEALERITGAGLRQTIEEPWEVELPPEASGAGGIAVPARRVERIVTDPAPWSAWLRDKARRLDPKQKTRGGGPFTPLHIVTEIEAKTTPLERREEAFLELRLVTGLSSPFSPHDWVARQQRHLTELRAQVSAAASAPGAWSIAARRDVVAPPAKPRSPSPRAPSADAPSNLAEPSPREPGGAVAPRSERRRSVQARGARLDRREGADPSGCSEARGQRRKHDDVDPVSRVDRAPRVRGAAVSAEQPSGRCRRRPILP</sequence>
<proteinExistence type="predicted"/>
<dbReference type="EMBL" id="JEMC01002138">
    <property type="protein sequence ID" value="KYF90381.1"/>
    <property type="molecule type" value="Genomic_DNA"/>
</dbReference>
<dbReference type="AlphaFoldDB" id="A0A150SD88"/>
<evidence type="ECO:0000313" key="2">
    <source>
        <dbReference type="EMBL" id="KYF90381.1"/>
    </source>
</evidence>